<keyword evidence="1 5" id="KW-0597">Phosphoprotein</keyword>
<dbReference type="InterPro" id="IPR016032">
    <property type="entry name" value="Sig_transdc_resp-reg_C-effctor"/>
</dbReference>
<dbReference type="RefSeq" id="WP_160845238.1">
    <property type="nucleotide sequence ID" value="NZ_WVHT01000006.1"/>
</dbReference>
<dbReference type="Proteomes" id="UP000466586">
    <property type="component" value="Unassembled WGS sequence"/>
</dbReference>
<evidence type="ECO:0000256" key="2">
    <source>
        <dbReference type="ARBA" id="ARBA00023015"/>
    </source>
</evidence>
<protein>
    <submittedName>
        <fullName evidence="8">Response regulator</fullName>
    </submittedName>
</protein>
<feature type="domain" description="HTH luxR-type" evidence="6">
    <location>
        <begin position="154"/>
        <end position="219"/>
    </location>
</feature>
<dbReference type="GO" id="GO:0000160">
    <property type="term" value="P:phosphorelay signal transduction system"/>
    <property type="evidence" value="ECO:0007669"/>
    <property type="project" value="InterPro"/>
</dbReference>
<evidence type="ECO:0000259" key="7">
    <source>
        <dbReference type="PROSITE" id="PS50110"/>
    </source>
</evidence>
<dbReference type="PRINTS" id="PR00038">
    <property type="entry name" value="HTHLUXR"/>
</dbReference>
<dbReference type="PANTHER" id="PTHR43214:SF41">
    <property type="entry name" value="NITRATE_NITRITE RESPONSE REGULATOR PROTEIN NARP"/>
    <property type="match status" value="1"/>
</dbReference>
<dbReference type="AlphaFoldDB" id="A0A7K1YBT9"/>
<dbReference type="PROSITE" id="PS50043">
    <property type="entry name" value="HTH_LUXR_2"/>
    <property type="match status" value="1"/>
</dbReference>
<dbReference type="InterPro" id="IPR001789">
    <property type="entry name" value="Sig_transdc_resp-reg_receiver"/>
</dbReference>
<dbReference type="GO" id="GO:0006355">
    <property type="term" value="P:regulation of DNA-templated transcription"/>
    <property type="evidence" value="ECO:0007669"/>
    <property type="project" value="InterPro"/>
</dbReference>
<dbReference type="Pfam" id="PF00072">
    <property type="entry name" value="Response_reg"/>
    <property type="match status" value="1"/>
</dbReference>
<keyword evidence="2" id="KW-0805">Transcription regulation</keyword>
<evidence type="ECO:0000256" key="5">
    <source>
        <dbReference type="PROSITE-ProRule" id="PRU00169"/>
    </source>
</evidence>
<gene>
    <name evidence="8" type="ORF">GS399_13835</name>
</gene>
<dbReference type="InterPro" id="IPR058245">
    <property type="entry name" value="NreC/VraR/RcsB-like_REC"/>
</dbReference>
<dbReference type="SUPFAM" id="SSF52172">
    <property type="entry name" value="CheY-like"/>
    <property type="match status" value="1"/>
</dbReference>
<name>A0A7K1YBT9_9SPHI</name>
<feature type="modified residue" description="4-aspartylphosphate" evidence="5">
    <location>
        <position position="60"/>
    </location>
</feature>
<feature type="domain" description="Response regulatory" evidence="7">
    <location>
        <begin position="8"/>
        <end position="125"/>
    </location>
</feature>
<dbReference type="Gene3D" id="3.40.50.2300">
    <property type="match status" value="1"/>
</dbReference>
<dbReference type="SMART" id="SM00421">
    <property type="entry name" value="HTH_LUXR"/>
    <property type="match status" value="1"/>
</dbReference>
<evidence type="ECO:0000313" key="8">
    <source>
        <dbReference type="EMBL" id="MXV52056.1"/>
    </source>
</evidence>
<dbReference type="CDD" id="cd17535">
    <property type="entry name" value="REC_NarL-like"/>
    <property type="match status" value="1"/>
</dbReference>
<evidence type="ECO:0000256" key="4">
    <source>
        <dbReference type="ARBA" id="ARBA00023163"/>
    </source>
</evidence>
<dbReference type="InterPro" id="IPR011006">
    <property type="entry name" value="CheY-like_superfamily"/>
</dbReference>
<sequence>MTNEKKIRVILAEDHNIVRNGIRNLLNTDSGLTVVGEALNGLEALTLIRNGTSADIILADMNMPMMDGLQMTEEIRSLPDVPKVILLTMLDHEQYVIKAFRMGVKGYLLKNVTADELIFAIKFIHKDSRYICSELALRFLDRLVDLPVTEESTQWVTGLEFSKREMEILEHIAEGLTNQEIADKLFTSKRTVEGHRQSLIDKTGMRNTAALIRFAMRNRLIS</sequence>
<dbReference type="SMART" id="SM00448">
    <property type="entry name" value="REC"/>
    <property type="match status" value="1"/>
</dbReference>
<dbReference type="PROSITE" id="PS50110">
    <property type="entry name" value="RESPONSE_REGULATORY"/>
    <property type="match status" value="1"/>
</dbReference>
<proteinExistence type="predicted"/>
<reference evidence="8 9" key="1">
    <citation type="submission" date="2019-11" db="EMBL/GenBank/DDBJ databases">
        <title>Pedobacter sp. HMF7647 Genome sequencing and assembly.</title>
        <authorList>
            <person name="Kang H."/>
            <person name="Kim H."/>
            <person name="Joh K."/>
        </authorList>
    </citation>
    <scope>NUCLEOTIDE SEQUENCE [LARGE SCALE GENOMIC DNA]</scope>
    <source>
        <strain evidence="8 9">HMF7647</strain>
    </source>
</reference>
<dbReference type="EMBL" id="WVHT01000006">
    <property type="protein sequence ID" value="MXV52056.1"/>
    <property type="molecule type" value="Genomic_DNA"/>
</dbReference>
<dbReference type="Pfam" id="PF00196">
    <property type="entry name" value="GerE"/>
    <property type="match status" value="1"/>
</dbReference>
<evidence type="ECO:0000256" key="1">
    <source>
        <dbReference type="ARBA" id="ARBA00022553"/>
    </source>
</evidence>
<dbReference type="InterPro" id="IPR039420">
    <property type="entry name" value="WalR-like"/>
</dbReference>
<keyword evidence="3" id="KW-0238">DNA-binding</keyword>
<dbReference type="SUPFAM" id="SSF46894">
    <property type="entry name" value="C-terminal effector domain of the bipartite response regulators"/>
    <property type="match status" value="1"/>
</dbReference>
<dbReference type="GO" id="GO:0003677">
    <property type="term" value="F:DNA binding"/>
    <property type="evidence" value="ECO:0007669"/>
    <property type="project" value="UniProtKB-KW"/>
</dbReference>
<evidence type="ECO:0000256" key="3">
    <source>
        <dbReference type="ARBA" id="ARBA00023125"/>
    </source>
</evidence>
<accession>A0A7K1YBT9</accession>
<evidence type="ECO:0000313" key="9">
    <source>
        <dbReference type="Proteomes" id="UP000466586"/>
    </source>
</evidence>
<dbReference type="InterPro" id="IPR000792">
    <property type="entry name" value="Tscrpt_reg_LuxR_C"/>
</dbReference>
<dbReference type="PANTHER" id="PTHR43214">
    <property type="entry name" value="TWO-COMPONENT RESPONSE REGULATOR"/>
    <property type="match status" value="1"/>
</dbReference>
<comment type="caution">
    <text evidence="8">The sequence shown here is derived from an EMBL/GenBank/DDBJ whole genome shotgun (WGS) entry which is preliminary data.</text>
</comment>
<evidence type="ECO:0000259" key="6">
    <source>
        <dbReference type="PROSITE" id="PS50043"/>
    </source>
</evidence>
<keyword evidence="9" id="KW-1185">Reference proteome</keyword>
<keyword evidence="4" id="KW-0804">Transcription</keyword>
<organism evidence="8 9">
    <name type="scientific">Hufsiella arboris</name>
    <dbReference type="NCBI Taxonomy" id="2695275"/>
    <lineage>
        <taxon>Bacteria</taxon>
        <taxon>Pseudomonadati</taxon>
        <taxon>Bacteroidota</taxon>
        <taxon>Sphingobacteriia</taxon>
        <taxon>Sphingobacteriales</taxon>
        <taxon>Sphingobacteriaceae</taxon>
        <taxon>Hufsiella</taxon>
    </lineage>
</organism>
<dbReference type="CDD" id="cd06170">
    <property type="entry name" value="LuxR_C_like"/>
    <property type="match status" value="1"/>
</dbReference>